<name>A0A815L5Q7_9BILA</name>
<dbReference type="Proteomes" id="UP000681722">
    <property type="component" value="Unassembled WGS sequence"/>
</dbReference>
<protein>
    <submittedName>
        <fullName evidence="2">Uncharacterized protein</fullName>
    </submittedName>
</protein>
<accession>A0A815L5Q7</accession>
<organism evidence="2 4">
    <name type="scientific">Didymodactylos carnosus</name>
    <dbReference type="NCBI Taxonomy" id="1234261"/>
    <lineage>
        <taxon>Eukaryota</taxon>
        <taxon>Metazoa</taxon>
        <taxon>Spiralia</taxon>
        <taxon>Gnathifera</taxon>
        <taxon>Rotifera</taxon>
        <taxon>Eurotatoria</taxon>
        <taxon>Bdelloidea</taxon>
        <taxon>Philodinida</taxon>
        <taxon>Philodinidae</taxon>
        <taxon>Didymodactylos</taxon>
    </lineage>
</organism>
<feature type="compositionally biased region" description="Low complexity" evidence="1">
    <location>
        <begin position="33"/>
        <end position="67"/>
    </location>
</feature>
<evidence type="ECO:0000256" key="1">
    <source>
        <dbReference type="SAM" id="MobiDB-lite"/>
    </source>
</evidence>
<dbReference type="AlphaFoldDB" id="A0A815L5Q7"/>
<dbReference type="EMBL" id="CAJOBC010082893">
    <property type="protein sequence ID" value="CAF4293834.1"/>
    <property type="molecule type" value="Genomic_DNA"/>
</dbReference>
<dbReference type="EMBL" id="CAJNOQ010017475">
    <property type="protein sequence ID" value="CAF1399910.1"/>
    <property type="molecule type" value="Genomic_DNA"/>
</dbReference>
<dbReference type="Proteomes" id="UP000663829">
    <property type="component" value="Unassembled WGS sequence"/>
</dbReference>
<sequence>MSTPSNVESQGGTMKNVSDTHGSSSGTGGSSGQSGTSGQSQHINLGQGQQHTGGSSGQQGSSSGSGSDAHKHDDKCGSSCKK</sequence>
<proteinExistence type="predicted"/>
<feature type="region of interest" description="Disordered" evidence="1">
    <location>
        <begin position="1"/>
        <end position="82"/>
    </location>
</feature>
<feature type="compositionally biased region" description="Polar residues" evidence="1">
    <location>
        <begin position="1"/>
        <end position="21"/>
    </location>
</feature>
<keyword evidence="4" id="KW-1185">Reference proteome</keyword>
<evidence type="ECO:0000313" key="2">
    <source>
        <dbReference type="EMBL" id="CAF1399910.1"/>
    </source>
</evidence>
<evidence type="ECO:0000313" key="4">
    <source>
        <dbReference type="Proteomes" id="UP000663829"/>
    </source>
</evidence>
<comment type="caution">
    <text evidence="2">The sequence shown here is derived from an EMBL/GenBank/DDBJ whole genome shotgun (WGS) entry which is preliminary data.</text>
</comment>
<reference evidence="2" key="1">
    <citation type="submission" date="2021-02" db="EMBL/GenBank/DDBJ databases">
        <authorList>
            <person name="Nowell W R."/>
        </authorList>
    </citation>
    <scope>NUCLEOTIDE SEQUENCE</scope>
</reference>
<gene>
    <name evidence="2" type="ORF">GPM918_LOCUS33213</name>
    <name evidence="3" type="ORF">SRO942_LOCUS33893</name>
</gene>
<evidence type="ECO:0000313" key="3">
    <source>
        <dbReference type="EMBL" id="CAF4293834.1"/>
    </source>
</evidence>